<evidence type="ECO:0000256" key="12">
    <source>
        <dbReference type="SAM" id="SignalP"/>
    </source>
</evidence>
<dbReference type="AlphaFoldDB" id="A0A177NM48"/>
<protein>
    <recommendedName>
        <fullName evidence="2">thioredoxin-dependent peroxiredoxin</fullName>
        <ecNumber evidence="2">1.11.1.24</ecNumber>
    </recommendedName>
    <alternativeName>
        <fullName evidence="8">Thioredoxin peroxidase</fullName>
    </alternativeName>
    <alternativeName>
        <fullName evidence="10">Thioredoxin-dependent peroxiredoxin Bcp</fullName>
    </alternativeName>
</protein>
<proteinExistence type="inferred from homology"/>
<gene>
    <name evidence="14" type="ORF">A1507_07965</name>
</gene>
<dbReference type="InterPro" id="IPR050924">
    <property type="entry name" value="Peroxiredoxin_BCP/PrxQ"/>
</dbReference>
<reference evidence="14 15" key="1">
    <citation type="submission" date="2016-03" db="EMBL/GenBank/DDBJ databases">
        <authorList>
            <person name="Ploux O."/>
        </authorList>
    </citation>
    <scope>NUCLEOTIDE SEQUENCE [LARGE SCALE GENOMIC DNA]</scope>
    <source>
        <strain evidence="14 15">R-45378</strain>
    </source>
</reference>
<evidence type="ECO:0000256" key="8">
    <source>
        <dbReference type="ARBA" id="ARBA00032824"/>
    </source>
</evidence>
<evidence type="ECO:0000313" key="14">
    <source>
        <dbReference type="EMBL" id="OAI19206.1"/>
    </source>
</evidence>
<evidence type="ECO:0000256" key="10">
    <source>
        <dbReference type="ARBA" id="ARBA00042639"/>
    </source>
</evidence>
<dbReference type="EMBL" id="LUUJ01000051">
    <property type="protein sequence ID" value="OAI19206.1"/>
    <property type="molecule type" value="Genomic_DNA"/>
</dbReference>
<keyword evidence="4" id="KW-0049">Antioxidant</keyword>
<dbReference type="CDD" id="cd03017">
    <property type="entry name" value="PRX_BCP"/>
    <property type="match status" value="1"/>
</dbReference>
<dbReference type="InterPro" id="IPR036249">
    <property type="entry name" value="Thioredoxin-like_sf"/>
</dbReference>
<dbReference type="SUPFAM" id="SSF52833">
    <property type="entry name" value="Thioredoxin-like"/>
    <property type="match status" value="1"/>
</dbReference>
<evidence type="ECO:0000256" key="2">
    <source>
        <dbReference type="ARBA" id="ARBA00013017"/>
    </source>
</evidence>
<evidence type="ECO:0000256" key="5">
    <source>
        <dbReference type="ARBA" id="ARBA00023002"/>
    </source>
</evidence>
<dbReference type="GO" id="GO:0034599">
    <property type="term" value="P:cellular response to oxidative stress"/>
    <property type="evidence" value="ECO:0007669"/>
    <property type="project" value="TreeGrafter"/>
</dbReference>
<comment type="catalytic activity">
    <reaction evidence="11">
        <text>a hydroperoxide + [thioredoxin]-dithiol = an alcohol + [thioredoxin]-disulfide + H2O</text>
        <dbReference type="Rhea" id="RHEA:62620"/>
        <dbReference type="Rhea" id="RHEA-COMP:10698"/>
        <dbReference type="Rhea" id="RHEA-COMP:10700"/>
        <dbReference type="ChEBI" id="CHEBI:15377"/>
        <dbReference type="ChEBI" id="CHEBI:29950"/>
        <dbReference type="ChEBI" id="CHEBI:30879"/>
        <dbReference type="ChEBI" id="CHEBI:35924"/>
        <dbReference type="ChEBI" id="CHEBI:50058"/>
        <dbReference type="EC" id="1.11.1.24"/>
    </reaction>
</comment>
<feature type="domain" description="Thioredoxin" evidence="13">
    <location>
        <begin position="22"/>
        <end position="190"/>
    </location>
</feature>
<evidence type="ECO:0000256" key="7">
    <source>
        <dbReference type="ARBA" id="ARBA00023284"/>
    </source>
</evidence>
<comment type="caution">
    <text evidence="14">The sequence shown here is derived from an EMBL/GenBank/DDBJ whole genome shotgun (WGS) entry which is preliminary data.</text>
</comment>
<keyword evidence="7" id="KW-0676">Redox-active center</keyword>
<dbReference type="RefSeq" id="WP_064039657.1">
    <property type="nucleotide sequence ID" value="NZ_LUUJ01000051.1"/>
</dbReference>
<accession>A0A177NM48</accession>
<dbReference type="GO" id="GO:0008379">
    <property type="term" value="F:thioredoxin peroxidase activity"/>
    <property type="evidence" value="ECO:0007669"/>
    <property type="project" value="TreeGrafter"/>
</dbReference>
<dbReference type="OrthoDB" id="5572803at2"/>
<evidence type="ECO:0000256" key="9">
    <source>
        <dbReference type="ARBA" id="ARBA00038489"/>
    </source>
</evidence>
<comment type="similarity">
    <text evidence="9">Belongs to the peroxiredoxin family. BCP/PrxQ subfamily.</text>
</comment>
<evidence type="ECO:0000256" key="6">
    <source>
        <dbReference type="ARBA" id="ARBA00023157"/>
    </source>
</evidence>
<dbReference type="PANTHER" id="PTHR42801:SF4">
    <property type="entry name" value="AHPC_TSA FAMILY PROTEIN"/>
    <property type="match status" value="1"/>
</dbReference>
<dbReference type="Proteomes" id="UP000077857">
    <property type="component" value="Unassembled WGS sequence"/>
</dbReference>
<dbReference type="InterPro" id="IPR013766">
    <property type="entry name" value="Thioredoxin_domain"/>
</dbReference>
<organism evidence="14 15">
    <name type="scientific">Methylomonas koyamae</name>
    <dbReference type="NCBI Taxonomy" id="702114"/>
    <lineage>
        <taxon>Bacteria</taxon>
        <taxon>Pseudomonadati</taxon>
        <taxon>Pseudomonadota</taxon>
        <taxon>Gammaproteobacteria</taxon>
        <taxon>Methylococcales</taxon>
        <taxon>Methylococcaceae</taxon>
        <taxon>Methylomonas</taxon>
    </lineage>
</organism>
<dbReference type="Gene3D" id="3.40.30.10">
    <property type="entry name" value="Glutaredoxin"/>
    <property type="match status" value="1"/>
</dbReference>
<evidence type="ECO:0000313" key="15">
    <source>
        <dbReference type="Proteomes" id="UP000077857"/>
    </source>
</evidence>
<keyword evidence="12" id="KW-0732">Signal</keyword>
<dbReference type="PANTHER" id="PTHR42801">
    <property type="entry name" value="THIOREDOXIN-DEPENDENT PEROXIDE REDUCTASE"/>
    <property type="match status" value="1"/>
</dbReference>
<evidence type="ECO:0000256" key="1">
    <source>
        <dbReference type="ARBA" id="ARBA00003330"/>
    </source>
</evidence>
<dbReference type="Pfam" id="PF00578">
    <property type="entry name" value="AhpC-TSA"/>
    <property type="match status" value="1"/>
</dbReference>
<evidence type="ECO:0000256" key="4">
    <source>
        <dbReference type="ARBA" id="ARBA00022862"/>
    </source>
</evidence>
<dbReference type="PROSITE" id="PS51352">
    <property type="entry name" value="THIOREDOXIN_2"/>
    <property type="match status" value="1"/>
</dbReference>
<dbReference type="InterPro" id="IPR000866">
    <property type="entry name" value="AhpC/TSA"/>
</dbReference>
<name>A0A177NM48_9GAMM</name>
<feature type="signal peptide" evidence="12">
    <location>
        <begin position="1"/>
        <end position="20"/>
    </location>
</feature>
<dbReference type="EC" id="1.11.1.24" evidence="2"/>
<evidence type="ECO:0000256" key="11">
    <source>
        <dbReference type="ARBA" id="ARBA00049091"/>
    </source>
</evidence>
<dbReference type="GO" id="GO:0005737">
    <property type="term" value="C:cytoplasm"/>
    <property type="evidence" value="ECO:0007669"/>
    <property type="project" value="TreeGrafter"/>
</dbReference>
<evidence type="ECO:0000256" key="3">
    <source>
        <dbReference type="ARBA" id="ARBA00022559"/>
    </source>
</evidence>
<keyword evidence="5" id="KW-0560">Oxidoreductase</keyword>
<feature type="chain" id="PRO_5008069310" description="thioredoxin-dependent peroxiredoxin" evidence="12">
    <location>
        <begin position="21"/>
        <end position="194"/>
    </location>
</feature>
<dbReference type="GO" id="GO:0045454">
    <property type="term" value="P:cell redox homeostasis"/>
    <property type="evidence" value="ECO:0007669"/>
    <property type="project" value="TreeGrafter"/>
</dbReference>
<sequence>MKRFIGASLLCLTAAFSVFADLEQHDYAPDIDAQASHAGKPLHYSLRQARAKGPVVVYFYPTAFGRGCSVQARAFAEHYAEFTAAGASIVGVSLDGIERLNQFSADPNTCAGKFPVASDPDGKIANAYGLAVDQSTVGRLDSRGAVVDHGSIARTTFVVGADGKVLGKVGDLKPAENVAKALEIVKAAVANTRS</sequence>
<evidence type="ECO:0000259" key="13">
    <source>
        <dbReference type="PROSITE" id="PS51352"/>
    </source>
</evidence>
<comment type="function">
    <text evidence="1">Thiol-specific peroxidase that catalyzes the reduction of hydrogen peroxide and organic hydroperoxides to water and alcohols, respectively. Plays a role in cell protection against oxidative stress by detoxifying peroxides and as sensor of hydrogen peroxide-mediated signaling events.</text>
</comment>
<keyword evidence="6" id="KW-1015">Disulfide bond</keyword>
<keyword evidence="3" id="KW-0575">Peroxidase</keyword>